<evidence type="ECO:0000313" key="1">
    <source>
        <dbReference type="EMBL" id="KAF4705940.1"/>
    </source>
</evidence>
<sequence length="216" mass="24128">RLSASRLSREFAMDTLCTLPAGAQYWHKTVLAISTNHLAYLSTLTLNVIRISDLAPVDTREITFGSVRDEMLAAVIRSASPLGTHMVTMNSLWCRAAVERLSYEWKEAPSYRVRELGSPFTWRFQRVRLDEQKVYRQFFSNLTPLKRACCGITTTRSRGNISCVTGRFVITVSTGASSVGDAGNLRFGTFGEIVSAQPTWHWVGGRRSFAPLTAEN</sequence>
<dbReference type="EMBL" id="JABANM010030614">
    <property type="protein sequence ID" value="KAF4705940.1"/>
    <property type="molecule type" value="Genomic_DNA"/>
</dbReference>
<gene>
    <name evidence="1" type="ORF">FOZ62_006739</name>
</gene>
<comment type="caution">
    <text evidence="1">The sequence shown here is derived from an EMBL/GenBank/DDBJ whole genome shotgun (WGS) entry which is preliminary data.</text>
</comment>
<feature type="non-terminal residue" evidence="1">
    <location>
        <position position="1"/>
    </location>
</feature>
<accession>A0A7J6QEA9</accession>
<dbReference type="Proteomes" id="UP000574390">
    <property type="component" value="Unassembled WGS sequence"/>
</dbReference>
<evidence type="ECO:0000313" key="2">
    <source>
        <dbReference type="Proteomes" id="UP000574390"/>
    </source>
</evidence>
<organism evidence="1 2">
    <name type="scientific">Perkinsus olseni</name>
    <name type="common">Perkinsus atlanticus</name>
    <dbReference type="NCBI Taxonomy" id="32597"/>
    <lineage>
        <taxon>Eukaryota</taxon>
        <taxon>Sar</taxon>
        <taxon>Alveolata</taxon>
        <taxon>Perkinsozoa</taxon>
        <taxon>Perkinsea</taxon>
        <taxon>Perkinsida</taxon>
        <taxon>Perkinsidae</taxon>
        <taxon>Perkinsus</taxon>
    </lineage>
</organism>
<protein>
    <submittedName>
        <fullName evidence="1">Uncharacterized protein</fullName>
    </submittedName>
</protein>
<dbReference type="AlphaFoldDB" id="A0A7J6QEA9"/>
<proteinExistence type="predicted"/>
<reference evidence="1 2" key="1">
    <citation type="submission" date="2020-04" db="EMBL/GenBank/DDBJ databases">
        <title>Perkinsus olseni comparative genomics.</title>
        <authorList>
            <person name="Bogema D.R."/>
        </authorList>
    </citation>
    <scope>NUCLEOTIDE SEQUENCE [LARGE SCALE GENOMIC DNA]</scope>
    <source>
        <strain evidence="1">ATCC PRA-205</strain>
    </source>
</reference>
<name>A0A7J6QEA9_PEROL</name>
<feature type="non-terminal residue" evidence="1">
    <location>
        <position position="216"/>
    </location>
</feature>